<dbReference type="OrthoDB" id="77823at2"/>
<sequence length="171" mass="18872">MPSTRSLLAALALAALAPAQAQATPPAIQAIRDNYAAVNAQIAAGQYRKSVVEGRACGDFYETRTRWKDGRGVLRRYQTVTDGTTYAGDTRFTTEFWFDAAGRRDFVLMKRRSTPSERAGDYELRVYYNDAGAVIRTLSQPQLPQEEIRTLLTAIDGDWNARSSPISGCGD</sequence>
<dbReference type="KEGG" id="dpt:Deipr_1516"/>
<feature type="chain" id="PRO_5003257691" evidence="1">
    <location>
        <begin position="24"/>
        <end position="171"/>
    </location>
</feature>
<organism evidence="2 3">
    <name type="scientific">Deinococcus proteolyticus (strain ATCC 35074 / DSM 20540 / JCM 6276 / NBRC 101906 / NCIMB 13154 / VKM Ac-1939 / CCM 2703 / MRP)</name>
    <dbReference type="NCBI Taxonomy" id="693977"/>
    <lineage>
        <taxon>Bacteria</taxon>
        <taxon>Thermotogati</taxon>
        <taxon>Deinococcota</taxon>
        <taxon>Deinococci</taxon>
        <taxon>Deinococcales</taxon>
        <taxon>Deinococcaceae</taxon>
        <taxon>Deinococcus</taxon>
    </lineage>
</organism>
<feature type="signal peptide" evidence="1">
    <location>
        <begin position="1"/>
        <end position="23"/>
    </location>
</feature>
<evidence type="ECO:0000313" key="3">
    <source>
        <dbReference type="Proteomes" id="UP000007718"/>
    </source>
</evidence>
<evidence type="ECO:0000256" key="1">
    <source>
        <dbReference type="SAM" id="SignalP"/>
    </source>
</evidence>
<accession>F0RK08</accession>
<reference evidence="2 3" key="2">
    <citation type="journal article" date="2012" name="Stand. Genomic Sci.">
        <title>Complete genome sequence of the orange-red pigmented, radioresistant Deinococcus proteolyticus type strain (MRP(T)).</title>
        <authorList>
            <person name="Copeland A."/>
            <person name="Zeytun A."/>
            <person name="Yassawong M."/>
            <person name="Nolan M."/>
            <person name="Lucas S."/>
            <person name="Hammon N."/>
            <person name="Deshpande S."/>
            <person name="Cheng J.F."/>
            <person name="Han C."/>
            <person name="Tapia R."/>
            <person name="Goodwin L.A."/>
            <person name="Pitluck S."/>
            <person name="Mavromatis K."/>
            <person name="Liolios K."/>
            <person name="Pagani I."/>
            <person name="Ivanova N."/>
            <person name="Mikhailova N."/>
            <person name="Pati A."/>
            <person name="Chen A."/>
            <person name="Palaniappan K."/>
            <person name="Land M."/>
            <person name="Hauser L."/>
            <person name="Jeffries C.D."/>
            <person name="Brambilla E.M."/>
            <person name="Rohde M."/>
            <person name="Sikorski J."/>
            <person name="Pukall R."/>
            <person name="Goker M."/>
            <person name="Detter J.C."/>
            <person name="Woyke T."/>
            <person name="Bristow J."/>
            <person name="Eisen J.A."/>
            <person name="Markowitz V."/>
            <person name="Hugenholtz P."/>
            <person name="Kyrpides N.C."/>
            <person name="Klenk H.P."/>
            <person name="Lapidus A."/>
        </authorList>
    </citation>
    <scope>NUCLEOTIDE SEQUENCE [LARGE SCALE GENOMIC DNA]</scope>
    <source>
        <strain evidence="3">ATCC 35074 / DSM 20540 / JCM 6276 / NBRC 101906 / NCIMB 13154 / VKM Ac-1939 / CCM 2703 / MRP</strain>
    </source>
</reference>
<evidence type="ECO:0000313" key="2">
    <source>
        <dbReference type="EMBL" id="ADY26654.1"/>
    </source>
</evidence>
<dbReference type="AlphaFoldDB" id="F0RK08"/>
<dbReference type="Proteomes" id="UP000007718">
    <property type="component" value="Chromosome"/>
</dbReference>
<keyword evidence="1" id="KW-0732">Signal</keyword>
<proteinExistence type="predicted"/>
<reference evidence="3" key="1">
    <citation type="submission" date="2011-02" db="EMBL/GenBank/DDBJ databases">
        <title>The complete sequence of chromosome of Deinococcus proteolyticus DSM 20540.</title>
        <authorList>
            <consortium name="US DOE Joint Genome Institute (JGI-PGF)"/>
            <person name="Lucas S."/>
            <person name="Copeland A."/>
            <person name="Lapidus A."/>
            <person name="Bruce D."/>
            <person name="Goodwin L."/>
            <person name="Pitluck S."/>
            <person name="Kyrpides N."/>
            <person name="Mavromatis K."/>
            <person name="Pagani I."/>
            <person name="Ivanova N."/>
            <person name="Ovchinnikova G."/>
            <person name="Zeytun A."/>
            <person name="Detter J.C."/>
            <person name="Han C."/>
            <person name="Land M."/>
            <person name="Hauser L."/>
            <person name="Markowitz V."/>
            <person name="Cheng J.-F."/>
            <person name="Hugenholtz P."/>
            <person name="Woyke T."/>
            <person name="Wu D."/>
            <person name="Pukall R."/>
            <person name="Steenblock K."/>
            <person name="Brambilla E."/>
            <person name="Klenk H.-P."/>
            <person name="Eisen J.A."/>
        </authorList>
    </citation>
    <scope>NUCLEOTIDE SEQUENCE [LARGE SCALE GENOMIC DNA]</scope>
    <source>
        <strain evidence="3">ATCC 35074 / DSM 20540 / JCM 6276 / NBRC 101906 / NCIMB 13154 / VKM Ac-1939 / CCM 2703 / MRP</strain>
    </source>
</reference>
<keyword evidence="3" id="KW-1185">Reference proteome</keyword>
<dbReference type="HOGENOM" id="CLU_1364333_0_0_0"/>
<protein>
    <submittedName>
        <fullName evidence="2">Uncharacterized protein</fullName>
    </submittedName>
</protein>
<name>F0RK08_DEIPM</name>
<dbReference type="RefSeq" id="WP_013615262.1">
    <property type="nucleotide sequence ID" value="NC_015161.1"/>
</dbReference>
<gene>
    <name evidence="2" type="ordered locus">Deipr_1516</name>
</gene>
<dbReference type="EMBL" id="CP002536">
    <property type="protein sequence ID" value="ADY26654.1"/>
    <property type="molecule type" value="Genomic_DNA"/>
</dbReference>